<feature type="region of interest" description="Disordered" evidence="1">
    <location>
        <begin position="88"/>
        <end position="109"/>
    </location>
</feature>
<dbReference type="Proteomes" id="UP000698222">
    <property type="component" value="Unassembled WGS sequence"/>
</dbReference>
<dbReference type="InterPro" id="IPR051531">
    <property type="entry name" value="N-acetyltransferase"/>
</dbReference>
<feature type="region of interest" description="Disordered" evidence="1">
    <location>
        <begin position="1"/>
        <end position="22"/>
    </location>
</feature>
<keyword evidence="4" id="KW-1185">Reference proteome</keyword>
<evidence type="ECO:0000313" key="4">
    <source>
        <dbReference type="Proteomes" id="UP000698222"/>
    </source>
</evidence>
<accession>A0ABS4YPF8</accession>
<dbReference type="RefSeq" id="WP_209892529.1">
    <property type="nucleotide sequence ID" value="NZ_BAAAJV010000025.1"/>
</dbReference>
<protein>
    <submittedName>
        <fullName evidence="3">RimJ/RimL family protein N-acetyltransferase</fullName>
    </submittedName>
</protein>
<dbReference type="InterPro" id="IPR000182">
    <property type="entry name" value="GNAT_dom"/>
</dbReference>
<proteinExistence type="predicted"/>
<dbReference type="PANTHER" id="PTHR43792:SF1">
    <property type="entry name" value="N-ACETYLTRANSFERASE DOMAIN-CONTAINING PROTEIN"/>
    <property type="match status" value="1"/>
</dbReference>
<evidence type="ECO:0000259" key="2">
    <source>
        <dbReference type="PROSITE" id="PS51186"/>
    </source>
</evidence>
<feature type="region of interest" description="Disordered" evidence="1">
    <location>
        <begin position="184"/>
        <end position="219"/>
    </location>
</feature>
<dbReference type="InterPro" id="IPR016181">
    <property type="entry name" value="Acyl_CoA_acyltransferase"/>
</dbReference>
<comment type="caution">
    <text evidence="3">The sequence shown here is derived from an EMBL/GenBank/DDBJ whole genome shotgun (WGS) entry which is preliminary data.</text>
</comment>
<evidence type="ECO:0000256" key="1">
    <source>
        <dbReference type="SAM" id="MobiDB-lite"/>
    </source>
</evidence>
<dbReference type="EMBL" id="JAGIOC010000001">
    <property type="protein sequence ID" value="MBP2409843.1"/>
    <property type="molecule type" value="Genomic_DNA"/>
</dbReference>
<feature type="domain" description="N-acetyltransferase" evidence="2">
    <location>
        <begin position="29"/>
        <end position="210"/>
    </location>
</feature>
<name>A0ABS4YPF8_9MICO</name>
<organism evidence="3 4">
    <name type="scientific">Brachybacterium fresconis</name>
    <dbReference type="NCBI Taxonomy" id="173363"/>
    <lineage>
        <taxon>Bacteria</taxon>
        <taxon>Bacillati</taxon>
        <taxon>Actinomycetota</taxon>
        <taxon>Actinomycetes</taxon>
        <taxon>Micrococcales</taxon>
        <taxon>Dermabacteraceae</taxon>
        <taxon>Brachybacterium</taxon>
    </lineage>
</organism>
<dbReference type="Gene3D" id="3.40.630.30">
    <property type="match status" value="1"/>
</dbReference>
<feature type="compositionally biased region" description="Basic and acidic residues" evidence="1">
    <location>
        <begin position="89"/>
        <end position="109"/>
    </location>
</feature>
<dbReference type="PROSITE" id="PS51186">
    <property type="entry name" value="GNAT"/>
    <property type="match status" value="1"/>
</dbReference>
<gene>
    <name evidence="3" type="ORF">JOF44_002746</name>
</gene>
<evidence type="ECO:0000313" key="3">
    <source>
        <dbReference type="EMBL" id="MBP2409843.1"/>
    </source>
</evidence>
<dbReference type="PANTHER" id="PTHR43792">
    <property type="entry name" value="GNAT FAMILY, PUTATIVE (AFU_ORTHOLOGUE AFUA_3G00765)-RELATED-RELATED"/>
    <property type="match status" value="1"/>
</dbReference>
<reference evidence="3 4" key="1">
    <citation type="submission" date="2021-03" db="EMBL/GenBank/DDBJ databases">
        <title>Sequencing the genomes of 1000 actinobacteria strains.</title>
        <authorList>
            <person name="Klenk H.-P."/>
        </authorList>
    </citation>
    <scope>NUCLEOTIDE SEQUENCE [LARGE SCALE GENOMIC DNA]</scope>
    <source>
        <strain evidence="3 4">DSM 14564</strain>
    </source>
</reference>
<dbReference type="Pfam" id="PF13302">
    <property type="entry name" value="Acetyltransf_3"/>
    <property type="match status" value="1"/>
</dbReference>
<dbReference type="SUPFAM" id="SSF55729">
    <property type="entry name" value="Acyl-CoA N-acyltransferases (Nat)"/>
    <property type="match status" value="1"/>
</dbReference>
<sequence>MHGAAIPSFDGDRRAVRPSAVSPVRTPRLHLAPVCSNDLEELFALHADPCAFAEDLTEPLTEVAQMRWVLGRWLESWERHGTGYLTVRPRAEDGSAHGSTDDGASRAGARRDGPLLGVVGITPLEDERALSAYWRLDPAATGHGLATEAMSAVLAHPALGARHHEVLAVTAAANRPSRALAARLGFSPAPSGRPVPGDRSDDILLIRPPDAPLSRRSTI</sequence>